<dbReference type="Proteomes" id="UP000244855">
    <property type="component" value="Unassembled WGS sequence"/>
</dbReference>
<sequence>MCYQVVERYAVCRCLYHKHAIDPCAVYGQSGHTVQEKTVLVGYACGIHSSHRPEVGYGMGVLPDSGYESGVYPPTR</sequence>
<evidence type="ECO:0000313" key="1">
    <source>
        <dbReference type="EMBL" id="PVI06707.1"/>
    </source>
</evidence>
<dbReference type="EMBL" id="KZ805307">
    <property type="protein sequence ID" value="PVI06707.1"/>
    <property type="molecule type" value="Genomic_DNA"/>
</dbReference>
<protein>
    <submittedName>
        <fullName evidence="1">Uncharacterized protein</fullName>
    </submittedName>
</protein>
<accession>A0A2V1E824</accession>
<reference evidence="1 2" key="1">
    <citation type="journal article" date="2018" name="Sci. Rep.">
        <title>Comparative genomics provides insights into the lifestyle and reveals functional heterogeneity of dark septate endophytic fungi.</title>
        <authorList>
            <person name="Knapp D.G."/>
            <person name="Nemeth J.B."/>
            <person name="Barry K."/>
            <person name="Hainaut M."/>
            <person name="Henrissat B."/>
            <person name="Johnson J."/>
            <person name="Kuo A."/>
            <person name="Lim J.H.P."/>
            <person name="Lipzen A."/>
            <person name="Nolan M."/>
            <person name="Ohm R.A."/>
            <person name="Tamas L."/>
            <person name="Grigoriev I.V."/>
            <person name="Spatafora J.W."/>
            <person name="Nagy L.G."/>
            <person name="Kovacs G.M."/>
        </authorList>
    </citation>
    <scope>NUCLEOTIDE SEQUENCE [LARGE SCALE GENOMIC DNA]</scope>
    <source>
        <strain evidence="1 2">DSE2036</strain>
    </source>
</reference>
<dbReference type="OrthoDB" id="5355526at2759"/>
<gene>
    <name evidence="1" type="ORF">DM02DRAFT_638458</name>
</gene>
<keyword evidence="2" id="KW-1185">Reference proteome</keyword>
<organism evidence="1 2">
    <name type="scientific">Periconia macrospinosa</name>
    <dbReference type="NCBI Taxonomy" id="97972"/>
    <lineage>
        <taxon>Eukaryota</taxon>
        <taxon>Fungi</taxon>
        <taxon>Dikarya</taxon>
        <taxon>Ascomycota</taxon>
        <taxon>Pezizomycotina</taxon>
        <taxon>Dothideomycetes</taxon>
        <taxon>Pleosporomycetidae</taxon>
        <taxon>Pleosporales</taxon>
        <taxon>Massarineae</taxon>
        <taxon>Periconiaceae</taxon>
        <taxon>Periconia</taxon>
    </lineage>
</organism>
<evidence type="ECO:0000313" key="2">
    <source>
        <dbReference type="Proteomes" id="UP000244855"/>
    </source>
</evidence>
<proteinExistence type="predicted"/>
<dbReference type="AlphaFoldDB" id="A0A2V1E824"/>
<name>A0A2V1E824_9PLEO</name>